<dbReference type="EMBL" id="QFOT01000194">
    <property type="protein sequence ID" value="PZP53159.1"/>
    <property type="molecule type" value="Genomic_DNA"/>
</dbReference>
<reference evidence="3 4" key="1">
    <citation type="submission" date="2017-08" db="EMBL/GenBank/DDBJ databases">
        <title>Infants hospitalized years apart are colonized by the same room-sourced microbial strains.</title>
        <authorList>
            <person name="Brooks B."/>
            <person name="Olm M.R."/>
            <person name="Firek B.A."/>
            <person name="Baker R."/>
            <person name="Thomas B.C."/>
            <person name="Morowitz M.J."/>
            <person name="Banfield J.F."/>
        </authorList>
    </citation>
    <scope>NUCLEOTIDE SEQUENCE [LARGE SCALE GENOMIC DNA]</scope>
    <source>
        <strain evidence="3">S2_006_000_R2_64</strain>
    </source>
</reference>
<keyword evidence="2" id="KW-0732">Signal</keyword>
<sequence>MGFKYPLGFIILFLLCLSSPVQAQIYEPGTGILLPKRQRDKQAEENEKKQKRNAPIQRLNNNNNDTTIVKKGAIIQPNRQGPLVIQPDNTMNKSNDALKLTNAYAAHLYTSVCSQEYRDSLVSFTEQNLDRRKMWADIQVSCKCLTNEIISVIPATELSDYVMYTRGAQASEQMDPNTASYYASGKANQIMQLSSNQLVRKKCGFLN</sequence>
<dbReference type="Proteomes" id="UP000249739">
    <property type="component" value="Unassembled WGS sequence"/>
</dbReference>
<evidence type="ECO:0000313" key="4">
    <source>
        <dbReference type="Proteomes" id="UP000249739"/>
    </source>
</evidence>
<gene>
    <name evidence="3" type="ORF">DI586_11335</name>
</gene>
<evidence type="ECO:0000256" key="2">
    <source>
        <dbReference type="SAM" id="SignalP"/>
    </source>
</evidence>
<feature type="region of interest" description="Disordered" evidence="1">
    <location>
        <begin position="36"/>
        <end position="64"/>
    </location>
</feature>
<feature type="signal peptide" evidence="2">
    <location>
        <begin position="1"/>
        <end position="23"/>
    </location>
</feature>
<proteinExistence type="predicted"/>
<name>A0A2W5HHA8_9BACT</name>
<feature type="chain" id="PRO_5015867333" evidence="2">
    <location>
        <begin position="24"/>
        <end position="207"/>
    </location>
</feature>
<evidence type="ECO:0000256" key="1">
    <source>
        <dbReference type="SAM" id="MobiDB-lite"/>
    </source>
</evidence>
<organism evidence="3 4">
    <name type="scientific">Micavibrio aeruginosavorus</name>
    <dbReference type="NCBI Taxonomy" id="349221"/>
    <lineage>
        <taxon>Bacteria</taxon>
        <taxon>Pseudomonadati</taxon>
        <taxon>Bdellovibrionota</taxon>
        <taxon>Bdellovibrionia</taxon>
        <taxon>Bdellovibrionales</taxon>
        <taxon>Pseudobdellovibrionaceae</taxon>
        <taxon>Micavibrio</taxon>
    </lineage>
</organism>
<dbReference type="AlphaFoldDB" id="A0A2W5HHA8"/>
<evidence type="ECO:0000313" key="3">
    <source>
        <dbReference type="EMBL" id="PZP53159.1"/>
    </source>
</evidence>
<protein>
    <submittedName>
        <fullName evidence="3">Uncharacterized protein</fullName>
    </submittedName>
</protein>
<comment type="caution">
    <text evidence="3">The sequence shown here is derived from an EMBL/GenBank/DDBJ whole genome shotgun (WGS) entry which is preliminary data.</text>
</comment>
<accession>A0A2W5HHA8</accession>